<dbReference type="PANTHER" id="PTHR48079">
    <property type="entry name" value="PROTEIN YEEZ"/>
    <property type="match status" value="1"/>
</dbReference>
<feature type="domain" description="NAD-dependent epimerase/dehydratase" evidence="2">
    <location>
        <begin position="31"/>
        <end position="254"/>
    </location>
</feature>
<dbReference type="Proteomes" id="UP001596083">
    <property type="component" value="Unassembled WGS sequence"/>
</dbReference>
<dbReference type="InterPro" id="IPR001509">
    <property type="entry name" value="Epimerase_deHydtase"/>
</dbReference>
<dbReference type="RefSeq" id="WP_390313630.1">
    <property type="nucleotide sequence ID" value="NZ_JBHSPB010000001.1"/>
</dbReference>
<dbReference type="Pfam" id="PF01370">
    <property type="entry name" value="Epimerase"/>
    <property type="match status" value="1"/>
</dbReference>
<dbReference type="EMBL" id="JBHSPB010000001">
    <property type="protein sequence ID" value="MFC5718664.1"/>
    <property type="molecule type" value="Genomic_DNA"/>
</dbReference>
<proteinExistence type="predicted"/>
<evidence type="ECO:0000259" key="2">
    <source>
        <dbReference type="Pfam" id="PF01370"/>
    </source>
</evidence>
<organism evidence="3 4">
    <name type="scientific">Streptomyces gamaensis</name>
    <dbReference type="NCBI Taxonomy" id="1763542"/>
    <lineage>
        <taxon>Bacteria</taxon>
        <taxon>Bacillati</taxon>
        <taxon>Actinomycetota</taxon>
        <taxon>Actinomycetes</taxon>
        <taxon>Kitasatosporales</taxon>
        <taxon>Streptomycetaceae</taxon>
        <taxon>Streptomyces</taxon>
    </lineage>
</organism>
<feature type="compositionally biased region" description="Basic and acidic residues" evidence="1">
    <location>
        <begin position="7"/>
        <end position="29"/>
    </location>
</feature>
<dbReference type="SUPFAM" id="SSF51735">
    <property type="entry name" value="NAD(P)-binding Rossmann-fold domains"/>
    <property type="match status" value="1"/>
</dbReference>
<dbReference type="InterPro" id="IPR051783">
    <property type="entry name" value="NAD(P)-dependent_oxidoreduct"/>
</dbReference>
<keyword evidence="4" id="KW-1185">Reference proteome</keyword>
<sequence length="362" mass="39584">MAINNEQHNDQHNDQFSEQHDETAPDRPADVLVTGAGGFIGGHLVRRLTERGHRVRVLVRAGSDRTGLADRAAETVTGDLDDPESLRRATAGVRQVYNCAGKSADWGPWEDFRRVNITGATNVVEAAAHAGTVQRVLHVSTTDVYGYPVRPCGEATEPRDIGLPYNRSKLLGERAVRETGRRTGVPVTVVRPVSVYGPGSKDFVIEIANLLLAKQMVYIRQGRVPAGLLYVTNAADAMIDACDASVTAGRVYNLRDPERTTWREYVEALARGLGAPSPRLSLATPVATAVATLSEKLYGLLGISARPVLTRHAVHLFDRDQSYAIDRAQEDFGFKSPVGFEEGMRRTLAWLDSPEGRKHVAR</sequence>
<protein>
    <submittedName>
        <fullName evidence="3">NAD-dependent epimerase/dehydratase family protein</fullName>
    </submittedName>
</protein>
<gene>
    <name evidence="3" type="ORF">ACFP1Z_00525</name>
</gene>
<comment type="caution">
    <text evidence="3">The sequence shown here is derived from an EMBL/GenBank/DDBJ whole genome shotgun (WGS) entry which is preliminary data.</text>
</comment>
<accession>A0ABW0YQ21</accession>
<evidence type="ECO:0000313" key="3">
    <source>
        <dbReference type="EMBL" id="MFC5718664.1"/>
    </source>
</evidence>
<reference evidence="4" key="1">
    <citation type="journal article" date="2019" name="Int. J. Syst. Evol. Microbiol.">
        <title>The Global Catalogue of Microorganisms (GCM) 10K type strain sequencing project: providing services to taxonomists for standard genome sequencing and annotation.</title>
        <authorList>
            <consortium name="The Broad Institute Genomics Platform"/>
            <consortium name="The Broad Institute Genome Sequencing Center for Infectious Disease"/>
            <person name="Wu L."/>
            <person name="Ma J."/>
        </authorList>
    </citation>
    <scope>NUCLEOTIDE SEQUENCE [LARGE SCALE GENOMIC DNA]</scope>
    <source>
        <strain evidence="4">CGMCC 4.7304</strain>
    </source>
</reference>
<evidence type="ECO:0000256" key="1">
    <source>
        <dbReference type="SAM" id="MobiDB-lite"/>
    </source>
</evidence>
<dbReference type="PANTHER" id="PTHR48079:SF6">
    <property type="entry name" value="NAD(P)-BINDING DOMAIN-CONTAINING PROTEIN-RELATED"/>
    <property type="match status" value="1"/>
</dbReference>
<feature type="region of interest" description="Disordered" evidence="1">
    <location>
        <begin position="1"/>
        <end position="29"/>
    </location>
</feature>
<name>A0ABW0YQ21_9ACTN</name>
<dbReference type="InterPro" id="IPR036291">
    <property type="entry name" value="NAD(P)-bd_dom_sf"/>
</dbReference>
<dbReference type="Gene3D" id="3.40.50.720">
    <property type="entry name" value="NAD(P)-binding Rossmann-like Domain"/>
    <property type="match status" value="1"/>
</dbReference>
<evidence type="ECO:0000313" key="4">
    <source>
        <dbReference type="Proteomes" id="UP001596083"/>
    </source>
</evidence>